<organism evidence="1">
    <name type="scientific">Sesamum latifolium</name>
    <dbReference type="NCBI Taxonomy" id="2727402"/>
    <lineage>
        <taxon>Eukaryota</taxon>
        <taxon>Viridiplantae</taxon>
        <taxon>Streptophyta</taxon>
        <taxon>Embryophyta</taxon>
        <taxon>Tracheophyta</taxon>
        <taxon>Spermatophyta</taxon>
        <taxon>Magnoliopsida</taxon>
        <taxon>eudicotyledons</taxon>
        <taxon>Gunneridae</taxon>
        <taxon>Pentapetalae</taxon>
        <taxon>asterids</taxon>
        <taxon>lamiids</taxon>
        <taxon>Lamiales</taxon>
        <taxon>Pedaliaceae</taxon>
        <taxon>Sesamum</taxon>
    </lineage>
</organism>
<gene>
    <name evidence="1" type="ORF">Slati_3107100</name>
</gene>
<dbReference type="AlphaFoldDB" id="A0AAW2UWH1"/>
<sequence>MLNSPPVRFDTRNGIKKEKRPLPTMVSCSMDGCLSNHTNHMSHTVKCVIEDVGRAMRYNLSCDMAIPMNESYRCQPD</sequence>
<protein>
    <submittedName>
        <fullName evidence="1">Uncharacterized protein</fullName>
    </submittedName>
</protein>
<reference evidence="1" key="1">
    <citation type="submission" date="2020-06" db="EMBL/GenBank/DDBJ databases">
        <authorList>
            <person name="Li T."/>
            <person name="Hu X."/>
            <person name="Zhang T."/>
            <person name="Song X."/>
            <person name="Zhang H."/>
            <person name="Dai N."/>
            <person name="Sheng W."/>
            <person name="Hou X."/>
            <person name="Wei L."/>
        </authorList>
    </citation>
    <scope>NUCLEOTIDE SEQUENCE</scope>
    <source>
        <strain evidence="1">KEN1</strain>
        <tissue evidence="1">Leaf</tissue>
    </source>
</reference>
<comment type="caution">
    <text evidence="1">The sequence shown here is derived from an EMBL/GenBank/DDBJ whole genome shotgun (WGS) entry which is preliminary data.</text>
</comment>
<dbReference type="EMBL" id="JACGWN010000011">
    <property type="protein sequence ID" value="KAL0420842.1"/>
    <property type="molecule type" value="Genomic_DNA"/>
</dbReference>
<proteinExistence type="predicted"/>
<evidence type="ECO:0000313" key="1">
    <source>
        <dbReference type="EMBL" id="KAL0420842.1"/>
    </source>
</evidence>
<accession>A0AAW2UWH1</accession>
<reference evidence="1" key="2">
    <citation type="journal article" date="2024" name="Plant">
        <title>Genomic evolution and insights into agronomic trait innovations of Sesamum species.</title>
        <authorList>
            <person name="Miao H."/>
            <person name="Wang L."/>
            <person name="Qu L."/>
            <person name="Liu H."/>
            <person name="Sun Y."/>
            <person name="Le M."/>
            <person name="Wang Q."/>
            <person name="Wei S."/>
            <person name="Zheng Y."/>
            <person name="Lin W."/>
            <person name="Duan Y."/>
            <person name="Cao H."/>
            <person name="Xiong S."/>
            <person name="Wang X."/>
            <person name="Wei L."/>
            <person name="Li C."/>
            <person name="Ma Q."/>
            <person name="Ju M."/>
            <person name="Zhao R."/>
            <person name="Li G."/>
            <person name="Mu C."/>
            <person name="Tian Q."/>
            <person name="Mei H."/>
            <person name="Zhang T."/>
            <person name="Gao T."/>
            <person name="Zhang H."/>
        </authorList>
    </citation>
    <scope>NUCLEOTIDE SEQUENCE</scope>
    <source>
        <strain evidence="1">KEN1</strain>
    </source>
</reference>
<name>A0AAW2UWH1_9LAMI</name>